<evidence type="ECO:0000256" key="1">
    <source>
        <dbReference type="ARBA" id="ARBA00009437"/>
    </source>
</evidence>
<sequence>MKLLFLIRAIGGVYIINTDLYRVFYITAIEKNFSKAAHRLFITQPSVSHSIKQLENELGMQLFTRTSKGVLLTKEGDVLFDYLKQAFDLIHHAEQKMTEMKNLQNGSVTVGGSDSTCKHYLLPYIQTFQELYPDIQIRLQHGSTPQILEKLENGLIDIGIVHLPVHQNNISITEFLSLHTTFVAGKKFQHLSKERLSLSAIQEYPLISFSEASSSRKFLNQLFLTRELEVQSDIEVGSVELLIECAKIGMGIAFVAKELVQKELAEKELFEVNIDEVIDLRKIGLATKKGNSLSLAAETFFNHLLA</sequence>
<keyword evidence="4" id="KW-0804">Transcription</keyword>
<dbReference type="RefSeq" id="WP_244882354.1">
    <property type="nucleotide sequence ID" value="NZ_CDGG01000001.1"/>
</dbReference>
<reference evidence="6 7" key="1">
    <citation type="submission" date="2014-11" db="EMBL/GenBank/DDBJ databases">
        <authorList>
            <person name="Urmite Genomes Urmite Genomes"/>
        </authorList>
    </citation>
    <scope>NUCLEOTIDE SEQUENCE [LARGE SCALE GENOMIC DNA]</scope>
    <source>
        <strain evidence="6 7">Oc5</strain>
    </source>
</reference>
<dbReference type="InterPro" id="IPR005119">
    <property type="entry name" value="LysR_subst-bd"/>
</dbReference>
<protein>
    <submittedName>
        <fullName evidence="6">HTH-type transcriptional activator CmpR</fullName>
    </submittedName>
</protein>
<evidence type="ECO:0000259" key="5">
    <source>
        <dbReference type="PROSITE" id="PS50931"/>
    </source>
</evidence>
<name>A0A0A1M942_9BACI</name>
<dbReference type="GO" id="GO:0000976">
    <property type="term" value="F:transcription cis-regulatory region binding"/>
    <property type="evidence" value="ECO:0007669"/>
    <property type="project" value="TreeGrafter"/>
</dbReference>
<dbReference type="Gene3D" id="1.10.10.10">
    <property type="entry name" value="Winged helix-like DNA-binding domain superfamily/Winged helix DNA-binding domain"/>
    <property type="match status" value="1"/>
</dbReference>
<evidence type="ECO:0000256" key="4">
    <source>
        <dbReference type="ARBA" id="ARBA00023163"/>
    </source>
</evidence>
<keyword evidence="3" id="KW-0238">DNA-binding</keyword>
<dbReference type="Pfam" id="PF00126">
    <property type="entry name" value="HTH_1"/>
    <property type="match status" value="1"/>
</dbReference>
<dbReference type="PANTHER" id="PTHR30126">
    <property type="entry name" value="HTH-TYPE TRANSCRIPTIONAL REGULATOR"/>
    <property type="match status" value="1"/>
</dbReference>
<keyword evidence="7" id="KW-1185">Reference proteome</keyword>
<dbReference type="SUPFAM" id="SSF46785">
    <property type="entry name" value="Winged helix' DNA-binding domain"/>
    <property type="match status" value="1"/>
</dbReference>
<dbReference type="FunFam" id="1.10.10.10:FF:000001">
    <property type="entry name" value="LysR family transcriptional regulator"/>
    <property type="match status" value="1"/>
</dbReference>
<dbReference type="AlphaFoldDB" id="A0A0A1M942"/>
<dbReference type="PANTHER" id="PTHR30126:SF64">
    <property type="entry name" value="HTH-TYPE TRANSCRIPTIONAL REGULATOR CITR"/>
    <property type="match status" value="1"/>
</dbReference>
<proteinExistence type="inferred from homology"/>
<dbReference type="SUPFAM" id="SSF53850">
    <property type="entry name" value="Periplasmic binding protein-like II"/>
    <property type="match status" value="1"/>
</dbReference>
<dbReference type="EMBL" id="CDGG01000001">
    <property type="protein sequence ID" value="CEI81840.1"/>
    <property type="molecule type" value="Genomic_DNA"/>
</dbReference>
<dbReference type="STRING" id="545501.BN997_01694"/>
<evidence type="ECO:0000313" key="6">
    <source>
        <dbReference type="EMBL" id="CEI81840.1"/>
    </source>
</evidence>
<dbReference type="CDD" id="cd05466">
    <property type="entry name" value="PBP2_LTTR_substrate"/>
    <property type="match status" value="1"/>
</dbReference>
<feature type="domain" description="HTH lysR-type" evidence="5">
    <location>
        <begin position="16"/>
        <end position="73"/>
    </location>
</feature>
<dbReference type="InterPro" id="IPR036388">
    <property type="entry name" value="WH-like_DNA-bd_sf"/>
</dbReference>
<dbReference type="PROSITE" id="PS50931">
    <property type="entry name" value="HTH_LYSR"/>
    <property type="match status" value="1"/>
</dbReference>
<dbReference type="PRINTS" id="PR00039">
    <property type="entry name" value="HTHLYSR"/>
</dbReference>
<dbReference type="Proteomes" id="UP000040453">
    <property type="component" value="Unassembled WGS sequence"/>
</dbReference>
<accession>A0A0A1M942</accession>
<dbReference type="Gene3D" id="3.40.190.290">
    <property type="match status" value="1"/>
</dbReference>
<organism evidence="6 7">
    <name type="scientific">Oceanobacillus oncorhynchi</name>
    <dbReference type="NCBI Taxonomy" id="545501"/>
    <lineage>
        <taxon>Bacteria</taxon>
        <taxon>Bacillati</taxon>
        <taxon>Bacillota</taxon>
        <taxon>Bacilli</taxon>
        <taxon>Bacillales</taxon>
        <taxon>Bacillaceae</taxon>
        <taxon>Oceanobacillus</taxon>
    </lineage>
</organism>
<evidence type="ECO:0000313" key="7">
    <source>
        <dbReference type="Proteomes" id="UP000040453"/>
    </source>
</evidence>
<dbReference type="GO" id="GO:0003700">
    <property type="term" value="F:DNA-binding transcription factor activity"/>
    <property type="evidence" value="ECO:0007669"/>
    <property type="project" value="InterPro"/>
</dbReference>
<evidence type="ECO:0000256" key="3">
    <source>
        <dbReference type="ARBA" id="ARBA00023125"/>
    </source>
</evidence>
<comment type="similarity">
    <text evidence="1">Belongs to the LysR transcriptional regulatory family.</text>
</comment>
<gene>
    <name evidence="6" type="primary">cmpR_1</name>
    <name evidence="6" type="ORF">BN997_01694</name>
</gene>
<dbReference type="InterPro" id="IPR000847">
    <property type="entry name" value="LysR_HTH_N"/>
</dbReference>
<evidence type="ECO:0000256" key="2">
    <source>
        <dbReference type="ARBA" id="ARBA00023015"/>
    </source>
</evidence>
<dbReference type="InterPro" id="IPR036390">
    <property type="entry name" value="WH_DNA-bd_sf"/>
</dbReference>
<dbReference type="Pfam" id="PF03466">
    <property type="entry name" value="LysR_substrate"/>
    <property type="match status" value="1"/>
</dbReference>
<keyword evidence="2" id="KW-0805">Transcription regulation</keyword>